<gene>
    <name evidence="8" type="ORF">K3136_05740</name>
</gene>
<dbReference type="EMBL" id="CP081294">
    <property type="protein sequence ID" value="QZD96519.1"/>
    <property type="molecule type" value="Genomic_DNA"/>
</dbReference>
<evidence type="ECO:0000256" key="6">
    <source>
        <dbReference type="RuleBase" id="RU362091"/>
    </source>
</evidence>
<dbReference type="PANTHER" id="PTHR11819">
    <property type="entry name" value="SOLUTE CARRIER FAMILY 5"/>
    <property type="match status" value="1"/>
</dbReference>
<proteinExistence type="inferred from homology"/>
<sequence length="481" mass="51640">MFIGLTALVGLLTWWKVRSAKHDGSEKDVFLAGKGLSWVFVAGAITLTNLSTDQLVGMNGNQMLLLAWWEIAGFVGLMTLAFVFVPLYYRYNCTTVTELLERRYDGRSIRTLISAIFIAGNLLIYLPAALYSGGLFLQSLFGAQIPLIWFSLGLALVGAAYTVLGGLRAVAVMDTFSGIGILALALLIVFLALAAVDFDIVTGVPAERLSMVGAADSPIPFHTLFTGMAFIQIFYWSTNQNITQKAMAAPTVKEAQKGVFAAAAIRILVVPPIVVIPGVVAYKLFGDVGDAAYGRLVAEVLPTWLSGAFAAMVAAAVITTFSAVLNSTVALYAVDFHEQFIGEVKNHWKLGAMMSAFATVLAIVMVPVFMNAESIINLLQQLNGLSSMPILSAFIVGLLFRNVAARSAIAGVVWGIGLYALFTFNEGFAAAIGIHYIDFMVVTLFTSVFAALAFNRFALGRKAEWIGFELFRGKGEEGVAA</sequence>
<keyword evidence="5 7" id="KW-0472">Membrane</keyword>
<accession>A0ABX9A5Y1</accession>
<dbReference type="PROSITE" id="PS50283">
    <property type="entry name" value="NA_SOLUT_SYMP_3"/>
    <property type="match status" value="1"/>
</dbReference>
<feature type="transmembrane region" description="Helical" evidence="7">
    <location>
        <begin position="382"/>
        <end position="400"/>
    </location>
</feature>
<feature type="transmembrane region" description="Helical" evidence="7">
    <location>
        <begin position="350"/>
        <end position="370"/>
    </location>
</feature>
<feature type="transmembrane region" description="Helical" evidence="7">
    <location>
        <begin position="219"/>
        <end position="238"/>
    </location>
</feature>
<feature type="transmembrane region" description="Helical" evidence="7">
    <location>
        <begin position="176"/>
        <end position="196"/>
    </location>
</feature>
<evidence type="ECO:0000256" key="3">
    <source>
        <dbReference type="ARBA" id="ARBA00022692"/>
    </source>
</evidence>
<keyword evidence="3 7" id="KW-0812">Transmembrane</keyword>
<feature type="transmembrane region" description="Helical" evidence="7">
    <location>
        <begin position="109"/>
        <end position="131"/>
    </location>
</feature>
<evidence type="ECO:0000256" key="7">
    <source>
        <dbReference type="SAM" id="Phobius"/>
    </source>
</evidence>
<feature type="transmembrane region" description="Helical" evidence="7">
    <location>
        <begin position="430"/>
        <end position="454"/>
    </location>
</feature>
<evidence type="ECO:0000256" key="4">
    <source>
        <dbReference type="ARBA" id="ARBA00022989"/>
    </source>
</evidence>
<protein>
    <submittedName>
        <fullName evidence="8">SLC5 family protein</fullName>
    </submittedName>
</protein>
<keyword evidence="9" id="KW-1185">Reference proteome</keyword>
<evidence type="ECO:0000256" key="5">
    <source>
        <dbReference type="ARBA" id="ARBA00023136"/>
    </source>
</evidence>
<feature type="transmembrane region" description="Helical" evidence="7">
    <location>
        <begin position="407"/>
        <end position="424"/>
    </location>
</feature>
<comment type="similarity">
    <text evidence="2 6">Belongs to the sodium:solute symporter (SSF) (TC 2.A.21) family.</text>
</comment>
<dbReference type="PANTHER" id="PTHR11819:SF195">
    <property type="entry name" value="SODIUM_GLUCOSE COTRANSPORTER 4"/>
    <property type="match status" value="1"/>
</dbReference>
<name>A0ABX9A5Y1_9SPHN</name>
<dbReference type="Gene3D" id="1.20.1730.10">
    <property type="entry name" value="Sodium/glucose cotransporter"/>
    <property type="match status" value="1"/>
</dbReference>
<dbReference type="InterPro" id="IPR001734">
    <property type="entry name" value="Na/solute_symporter"/>
</dbReference>
<evidence type="ECO:0000256" key="1">
    <source>
        <dbReference type="ARBA" id="ARBA00004141"/>
    </source>
</evidence>
<feature type="transmembrane region" description="Helical" evidence="7">
    <location>
        <begin position="259"/>
        <end position="284"/>
    </location>
</feature>
<feature type="transmembrane region" description="Helical" evidence="7">
    <location>
        <begin position="143"/>
        <end position="164"/>
    </location>
</feature>
<dbReference type="Proteomes" id="UP000824321">
    <property type="component" value="Chromosome"/>
</dbReference>
<keyword evidence="4 7" id="KW-1133">Transmembrane helix</keyword>
<organism evidence="8 9">
    <name type="scientific">Qipengyuania gelatinilytica</name>
    <dbReference type="NCBI Taxonomy" id="2867231"/>
    <lineage>
        <taxon>Bacteria</taxon>
        <taxon>Pseudomonadati</taxon>
        <taxon>Pseudomonadota</taxon>
        <taxon>Alphaproteobacteria</taxon>
        <taxon>Sphingomonadales</taxon>
        <taxon>Erythrobacteraceae</taxon>
        <taxon>Qipengyuania</taxon>
    </lineage>
</organism>
<evidence type="ECO:0000256" key="2">
    <source>
        <dbReference type="ARBA" id="ARBA00006434"/>
    </source>
</evidence>
<evidence type="ECO:0000313" key="9">
    <source>
        <dbReference type="Proteomes" id="UP000824321"/>
    </source>
</evidence>
<evidence type="ECO:0000313" key="8">
    <source>
        <dbReference type="EMBL" id="QZD96519.1"/>
    </source>
</evidence>
<feature type="transmembrane region" description="Helical" evidence="7">
    <location>
        <begin position="304"/>
        <end position="329"/>
    </location>
</feature>
<reference evidence="8 9" key="1">
    <citation type="submission" date="2021-08" db="EMBL/GenBank/DDBJ databases">
        <title>Comparative Genomics Analysis of the Genus Qipengyuania Reveals Extensive Genetic Diversity and Metabolic Versatility, Including the Description of Fifteen Novel Species.</title>
        <authorList>
            <person name="Liu Y."/>
        </authorList>
    </citation>
    <scope>NUCLEOTIDE SEQUENCE [LARGE SCALE GENOMIC DNA]</scope>
    <source>
        <strain evidence="8 9">1NDH1</strain>
    </source>
</reference>
<comment type="subcellular location">
    <subcellularLocation>
        <location evidence="1">Membrane</location>
        <topology evidence="1">Multi-pass membrane protein</topology>
    </subcellularLocation>
</comment>
<dbReference type="Pfam" id="PF00474">
    <property type="entry name" value="SSF"/>
    <property type="match status" value="1"/>
</dbReference>
<dbReference type="InterPro" id="IPR038377">
    <property type="entry name" value="Na/Glc_symporter_sf"/>
</dbReference>
<feature type="transmembrane region" description="Helical" evidence="7">
    <location>
        <begin position="66"/>
        <end position="89"/>
    </location>
</feature>